<dbReference type="NCBIfam" id="TIGR01870">
    <property type="entry name" value="cas_TM1810_Csm2"/>
    <property type="match status" value="1"/>
</dbReference>
<comment type="caution">
    <text evidence="7">The sequence shown here is derived from an EMBL/GenBank/DDBJ whole genome shotgun (WGS) entry which is preliminary data.</text>
</comment>
<dbReference type="AlphaFoldDB" id="A0A369XKI2"/>
<sequence>MSINLASFPPDAELFNEEAERVANRLAQAARHLNKSTQIRRFYDELVGWQERIAGDDGKFEQYLAFIRMLNAKVAYAKGRGLVDGEFETWFRGCLKATTSARALDHFRLHFEAVLGFLKALRP</sequence>
<dbReference type="GO" id="GO:0051607">
    <property type="term" value="P:defense response to virus"/>
    <property type="evidence" value="ECO:0007669"/>
    <property type="project" value="UniProtKB-KW"/>
</dbReference>
<name>A0A369XKI2_9PROT</name>
<evidence type="ECO:0000256" key="4">
    <source>
        <dbReference type="ARBA" id="ARBA00022884"/>
    </source>
</evidence>
<reference evidence="7 8" key="1">
    <citation type="submission" date="2018-05" db="EMBL/GenBank/DDBJ databases">
        <title>Integrated omic analyses show evidence that a Ca. Accumulibacter phosphatis strain performs denitrification under micro-aerobic conditions.</title>
        <authorList>
            <person name="Camejo P.Y."/>
            <person name="Katherine M.D."/>
            <person name="Daniel N.R."/>
        </authorList>
    </citation>
    <scope>NUCLEOTIDE SEQUENCE [LARGE SCALE GENOMIC DNA]</scope>
    <source>
        <strain evidence="7">UW-LDO-IC</strain>
    </source>
</reference>
<evidence type="ECO:0000256" key="3">
    <source>
        <dbReference type="ARBA" id="ARBA00016118"/>
    </source>
</evidence>
<proteinExistence type="inferred from homology"/>
<gene>
    <name evidence="7" type="primary">csm2</name>
    <name evidence="7" type="ORF">DVS81_09930</name>
</gene>
<dbReference type="Proteomes" id="UP000253831">
    <property type="component" value="Unassembled WGS sequence"/>
</dbReference>
<comment type="function">
    <text evidence="1">This subunit may be involved in monitoring complementarity of crRNA and target RNA.</text>
</comment>
<evidence type="ECO:0000256" key="5">
    <source>
        <dbReference type="ARBA" id="ARBA00023118"/>
    </source>
</evidence>
<evidence type="ECO:0000256" key="6">
    <source>
        <dbReference type="ARBA" id="ARBA00031723"/>
    </source>
</evidence>
<evidence type="ECO:0000313" key="7">
    <source>
        <dbReference type="EMBL" id="RDE50643.1"/>
    </source>
</evidence>
<evidence type="ECO:0000256" key="1">
    <source>
        <dbReference type="ARBA" id="ARBA00003640"/>
    </source>
</evidence>
<dbReference type="Pfam" id="PF03750">
    <property type="entry name" value="Csm2_III-A"/>
    <property type="match status" value="1"/>
</dbReference>
<dbReference type="InterPro" id="IPR010149">
    <property type="entry name" value="CRISPR-assoc_prot_Csm2_III-A"/>
</dbReference>
<evidence type="ECO:0000256" key="2">
    <source>
        <dbReference type="ARBA" id="ARBA00006896"/>
    </source>
</evidence>
<keyword evidence="4" id="KW-0694">RNA-binding</keyword>
<organism evidence="7 8">
    <name type="scientific">Candidatus Accumulibacter meliphilus</name>
    <dbReference type="NCBI Taxonomy" id="2211374"/>
    <lineage>
        <taxon>Bacteria</taxon>
        <taxon>Pseudomonadati</taxon>
        <taxon>Pseudomonadota</taxon>
        <taxon>Betaproteobacteria</taxon>
        <taxon>Candidatus Accumulibacter</taxon>
    </lineage>
</organism>
<dbReference type="CDD" id="cd09647">
    <property type="entry name" value="Csm2_III-A"/>
    <property type="match status" value="1"/>
</dbReference>
<accession>A0A369XKI2</accession>
<keyword evidence="5" id="KW-0051">Antiviral defense</keyword>
<dbReference type="EMBL" id="QPGA01000016">
    <property type="protein sequence ID" value="RDE50643.1"/>
    <property type="molecule type" value="Genomic_DNA"/>
</dbReference>
<evidence type="ECO:0000313" key="8">
    <source>
        <dbReference type="Proteomes" id="UP000253831"/>
    </source>
</evidence>
<dbReference type="GO" id="GO:0003723">
    <property type="term" value="F:RNA binding"/>
    <property type="evidence" value="ECO:0007669"/>
    <property type="project" value="UniProtKB-KW"/>
</dbReference>
<protein>
    <recommendedName>
        <fullName evidence="3">CRISPR system Cms protein Csm2</fullName>
    </recommendedName>
    <alternativeName>
        <fullName evidence="6">CRISPR type III A-associated protein Csm2</fullName>
    </alternativeName>
</protein>
<comment type="similarity">
    <text evidence="2">Belongs to the CRISPR-associated Csm2 family.</text>
</comment>